<feature type="transmembrane region" description="Helical" evidence="2">
    <location>
        <begin position="34"/>
        <end position="54"/>
    </location>
</feature>
<evidence type="ECO:0000313" key="3">
    <source>
        <dbReference type="EMBL" id="MDT8901318.1"/>
    </source>
</evidence>
<proteinExistence type="predicted"/>
<sequence>MVKLYIALGLALVVTVVTAAVGLAKGVRLPTVLYRSAISLVGCALAAYLAAYLAEGYYRRRFGGIKPGRNKVDIISKDGIIDNDELLNPSHATPQFNPMDPESLEHVSVK</sequence>
<dbReference type="Proteomes" id="UP001254848">
    <property type="component" value="Unassembled WGS sequence"/>
</dbReference>
<accession>A0ABU3NWX0</accession>
<reference evidence="3 4" key="1">
    <citation type="submission" date="2023-07" db="EMBL/GenBank/DDBJ databases">
        <title>The novel representative of Negativicutes class, Anaeroselena agilis gen. nov. sp. nov.</title>
        <authorList>
            <person name="Prokofeva M.I."/>
            <person name="Elcheninov A.G."/>
            <person name="Klyukina A."/>
            <person name="Kublanov I.V."/>
            <person name="Frolov E.N."/>
            <person name="Podosokorskaya O.A."/>
        </authorList>
    </citation>
    <scope>NUCLEOTIDE SEQUENCE [LARGE SCALE GENOMIC DNA]</scope>
    <source>
        <strain evidence="3 4">4137-cl</strain>
    </source>
</reference>
<keyword evidence="2" id="KW-0812">Transmembrane</keyword>
<organism evidence="3 4">
    <name type="scientific">Anaeroselena agilis</name>
    <dbReference type="NCBI Taxonomy" id="3063788"/>
    <lineage>
        <taxon>Bacteria</taxon>
        <taxon>Bacillati</taxon>
        <taxon>Bacillota</taxon>
        <taxon>Negativicutes</taxon>
        <taxon>Acetonemataceae</taxon>
        <taxon>Anaeroselena</taxon>
    </lineage>
</organism>
<comment type="caution">
    <text evidence="3">The sequence shown here is derived from an EMBL/GenBank/DDBJ whole genome shotgun (WGS) entry which is preliminary data.</text>
</comment>
<keyword evidence="2" id="KW-0472">Membrane</keyword>
<feature type="region of interest" description="Disordered" evidence="1">
    <location>
        <begin position="86"/>
        <end position="110"/>
    </location>
</feature>
<evidence type="ECO:0000313" key="4">
    <source>
        <dbReference type="Proteomes" id="UP001254848"/>
    </source>
</evidence>
<gene>
    <name evidence="3" type="ORF">Q4T40_08720</name>
</gene>
<name>A0ABU3NWX0_9FIRM</name>
<evidence type="ECO:0000256" key="2">
    <source>
        <dbReference type="SAM" id="Phobius"/>
    </source>
</evidence>
<dbReference type="RefSeq" id="WP_413779832.1">
    <property type="nucleotide sequence ID" value="NZ_JAUOZS010000001.1"/>
</dbReference>
<dbReference type="EMBL" id="JAUOZS010000001">
    <property type="protein sequence ID" value="MDT8901318.1"/>
    <property type="molecule type" value="Genomic_DNA"/>
</dbReference>
<protein>
    <submittedName>
        <fullName evidence="3">Uncharacterized protein</fullName>
    </submittedName>
</protein>
<keyword evidence="2" id="KW-1133">Transmembrane helix</keyword>
<evidence type="ECO:0000256" key="1">
    <source>
        <dbReference type="SAM" id="MobiDB-lite"/>
    </source>
</evidence>
<keyword evidence="4" id="KW-1185">Reference proteome</keyword>